<dbReference type="GO" id="GO:0007165">
    <property type="term" value="P:signal transduction"/>
    <property type="evidence" value="ECO:0007669"/>
    <property type="project" value="UniProtKB-KW"/>
</dbReference>
<dbReference type="GO" id="GO:0004984">
    <property type="term" value="F:olfactory receptor activity"/>
    <property type="evidence" value="ECO:0007669"/>
    <property type="project" value="InterPro"/>
</dbReference>
<keyword evidence="8 11" id="KW-0675">Receptor</keyword>
<dbReference type="PANTHER" id="PTHR21137:SF35">
    <property type="entry name" value="ODORANT RECEPTOR 19A-RELATED"/>
    <property type="match status" value="1"/>
</dbReference>
<sequence>MTMMKTQINILCLSLCSIKCDSMDTRSQISQQEAYDLVVDCLQDHQKINRLADIIQMTFSTLLDIQLTINTLSVVIAAFRLTKSLSVIEYVESFAFFCTVVAQLAFICWKSSDLIYASTDIGKAAYEVDWINGSEKVRSAVKMITIRTQKPLKLTALRGLVMFDLETLVDIMRLSYTCFTVVKSLDT</sequence>
<dbReference type="PANTHER" id="PTHR21137">
    <property type="entry name" value="ODORANT RECEPTOR"/>
    <property type="match status" value="1"/>
</dbReference>
<proteinExistence type="evidence at transcript level"/>
<dbReference type="Pfam" id="PF02949">
    <property type="entry name" value="7tm_6"/>
    <property type="match status" value="1"/>
</dbReference>
<evidence type="ECO:0000256" key="10">
    <source>
        <dbReference type="SAM" id="SignalP"/>
    </source>
</evidence>
<feature type="signal peptide" evidence="10">
    <location>
        <begin position="1"/>
        <end position="22"/>
    </location>
</feature>
<accession>A0A385IUS8</accession>
<evidence type="ECO:0000313" key="11">
    <source>
        <dbReference type="EMBL" id="AXY87908.1"/>
    </source>
</evidence>
<feature type="chain" id="PRO_5017306353" evidence="10">
    <location>
        <begin position="23"/>
        <end position="187"/>
    </location>
</feature>
<keyword evidence="7" id="KW-0472">Membrane</keyword>
<evidence type="ECO:0000256" key="6">
    <source>
        <dbReference type="ARBA" id="ARBA00022989"/>
    </source>
</evidence>
<keyword evidence="9" id="KW-0807">Transducer</keyword>
<evidence type="ECO:0000256" key="7">
    <source>
        <dbReference type="ARBA" id="ARBA00023136"/>
    </source>
</evidence>
<name>A0A385IUS8_9HEMI</name>
<keyword evidence="6" id="KW-1133">Transmembrane helix</keyword>
<dbReference type="EMBL" id="MH230249">
    <property type="protein sequence ID" value="AXY87908.1"/>
    <property type="molecule type" value="mRNA"/>
</dbReference>
<evidence type="ECO:0000256" key="3">
    <source>
        <dbReference type="ARBA" id="ARBA00022606"/>
    </source>
</evidence>
<evidence type="ECO:0000256" key="4">
    <source>
        <dbReference type="ARBA" id="ARBA00022692"/>
    </source>
</evidence>
<evidence type="ECO:0000256" key="2">
    <source>
        <dbReference type="ARBA" id="ARBA00022475"/>
    </source>
</evidence>
<comment type="subcellular location">
    <subcellularLocation>
        <location evidence="1">Cell membrane</location>
        <topology evidence="1">Multi-pass membrane protein</topology>
    </subcellularLocation>
</comment>
<evidence type="ECO:0000256" key="1">
    <source>
        <dbReference type="ARBA" id="ARBA00004651"/>
    </source>
</evidence>
<organism evidence="11">
    <name type="scientific">Subpsaltria yangi</name>
    <dbReference type="NCBI Taxonomy" id="1195109"/>
    <lineage>
        <taxon>Eukaryota</taxon>
        <taxon>Metazoa</taxon>
        <taxon>Ecdysozoa</taxon>
        <taxon>Arthropoda</taxon>
        <taxon>Hexapoda</taxon>
        <taxon>Insecta</taxon>
        <taxon>Pterygota</taxon>
        <taxon>Neoptera</taxon>
        <taxon>Paraneoptera</taxon>
        <taxon>Hemiptera</taxon>
        <taxon>Auchenorrhyncha</taxon>
        <taxon>Cicadoidea</taxon>
        <taxon>Cicadidae</taxon>
        <taxon>Tibicininae</taxon>
        <taxon>Tibicinini</taxon>
        <taxon>Subpsaltria</taxon>
    </lineage>
</organism>
<dbReference type="GO" id="GO:0005886">
    <property type="term" value="C:plasma membrane"/>
    <property type="evidence" value="ECO:0007669"/>
    <property type="project" value="UniProtKB-SubCell"/>
</dbReference>
<evidence type="ECO:0000256" key="5">
    <source>
        <dbReference type="ARBA" id="ARBA00022725"/>
    </source>
</evidence>
<dbReference type="InterPro" id="IPR004117">
    <property type="entry name" value="7tm6_olfct_rcpt"/>
</dbReference>
<keyword evidence="10" id="KW-0732">Signal</keyword>
<protein>
    <submittedName>
        <fullName evidence="11">Odorant receptor 21</fullName>
    </submittedName>
</protein>
<keyword evidence="4" id="KW-0812">Transmembrane</keyword>
<keyword evidence="5" id="KW-0552">Olfaction</keyword>
<evidence type="ECO:0000256" key="9">
    <source>
        <dbReference type="ARBA" id="ARBA00023224"/>
    </source>
</evidence>
<reference evidence="11" key="1">
    <citation type="journal article" date="2018" name="Comp. Biochem. Physiol. Part D Genomics Proteomics">
        <title>Identification of candidate olfactory genes in cicada Subpsaltria yangi by antennal transcriptome analysis.</title>
        <authorList>
            <person name="Qi M."/>
            <person name="Wei S."/>
            <person name="Wei C."/>
        </authorList>
    </citation>
    <scope>NUCLEOTIDE SEQUENCE</scope>
</reference>
<keyword evidence="2" id="KW-1003">Cell membrane</keyword>
<keyword evidence="3" id="KW-0716">Sensory transduction</keyword>
<evidence type="ECO:0000256" key="8">
    <source>
        <dbReference type="ARBA" id="ARBA00023170"/>
    </source>
</evidence>
<dbReference type="AlphaFoldDB" id="A0A385IUS8"/>
<dbReference type="GO" id="GO:0005549">
    <property type="term" value="F:odorant binding"/>
    <property type="evidence" value="ECO:0007669"/>
    <property type="project" value="InterPro"/>
</dbReference>